<dbReference type="InterPro" id="IPR025605">
    <property type="entry name" value="OST-HTH/LOTUS_dom"/>
</dbReference>
<evidence type="ECO:0000313" key="4">
    <source>
        <dbReference type="Proteomes" id="UP001328107"/>
    </source>
</evidence>
<feature type="region of interest" description="Disordered" evidence="1">
    <location>
        <begin position="90"/>
        <end position="233"/>
    </location>
</feature>
<protein>
    <recommendedName>
        <fullName evidence="2">HTH OST-type domain-containing protein</fullName>
    </recommendedName>
</protein>
<evidence type="ECO:0000256" key="1">
    <source>
        <dbReference type="SAM" id="MobiDB-lite"/>
    </source>
</evidence>
<dbReference type="Proteomes" id="UP001328107">
    <property type="component" value="Unassembled WGS sequence"/>
</dbReference>
<evidence type="ECO:0000259" key="2">
    <source>
        <dbReference type="Pfam" id="PF12872"/>
    </source>
</evidence>
<proteinExistence type="predicted"/>
<dbReference type="InterPro" id="IPR041966">
    <property type="entry name" value="LOTUS-like"/>
</dbReference>
<feature type="compositionally biased region" description="Polar residues" evidence="1">
    <location>
        <begin position="217"/>
        <end position="226"/>
    </location>
</feature>
<dbReference type="Gene3D" id="3.30.420.610">
    <property type="entry name" value="LOTUS domain-like"/>
    <property type="match status" value="1"/>
</dbReference>
<accession>A0AAN4ZLY5</accession>
<dbReference type="Pfam" id="PF12872">
    <property type="entry name" value="OST-HTH"/>
    <property type="match status" value="1"/>
</dbReference>
<keyword evidence="4" id="KW-1185">Reference proteome</keyword>
<evidence type="ECO:0000313" key="3">
    <source>
        <dbReference type="EMBL" id="GMR42294.1"/>
    </source>
</evidence>
<feature type="compositionally biased region" description="Basic residues" evidence="1">
    <location>
        <begin position="91"/>
        <end position="100"/>
    </location>
</feature>
<dbReference type="AlphaFoldDB" id="A0AAN4ZLY5"/>
<reference evidence="4" key="1">
    <citation type="submission" date="2022-10" db="EMBL/GenBank/DDBJ databases">
        <title>Genome assembly of Pristionchus species.</title>
        <authorList>
            <person name="Yoshida K."/>
            <person name="Sommer R.J."/>
        </authorList>
    </citation>
    <scope>NUCLEOTIDE SEQUENCE [LARGE SCALE GENOMIC DNA]</scope>
    <source>
        <strain evidence="4">RS5460</strain>
    </source>
</reference>
<comment type="caution">
    <text evidence="3">The sequence shown here is derived from an EMBL/GenBank/DDBJ whole genome shotgun (WGS) entry which is preliminary data.</text>
</comment>
<feature type="compositionally biased region" description="Polar residues" evidence="1">
    <location>
        <begin position="132"/>
        <end position="143"/>
    </location>
</feature>
<feature type="non-terminal residue" evidence="3">
    <location>
        <position position="479"/>
    </location>
</feature>
<feature type="compositionally biased region" description="Low complexity" evidence="1">
    <location>
        <begin position="155"/>
        <end position="166"/>
    </location>
</feature>
<organism evidence="3 4">
    <name type="scientific">Pristionchus mayeri</name>
    <dbReference type="NCBI Taxonomy" id="1317129"/>
    <lineage>
        <taxon>Eukaryota</taxon>
        <taxon>Metazoa</taxon>
        <taxon>Ecdysozoa</taxon>
        <taxon>Nematoda</taxon>
        <taxon>Chromadorea</taxon>
        <taxon>Rhabditida</taxon>
        <taxon>Rhabditina</taxon>
        <taxon>Diplogasteromorpha</taxon>
        <taxon>Diplogasteroidea</taxon>
        <taxon>Neodiplogasteridae</taxon>
        <taxon>Pristionchus</taxon>
    </lineage>
</organism>
<feature type="domain" description="HTH OST-type" evidence="2">
    <location>
        <begin position="21"/>
        <end position="61"/>
    </location>
</feature>
<sequence>MTEDITLKIIRTTIFSLVVPHKEPCSTYKIKMEYKDMEGEDIPFSDYGHRNLDEFLLAHPMLNGMMQDGKWVFTAKLSERSANIQALVKGQKGKKKKGKKGNNPFARNFTRSSYHGKPTLGQGDVRRANGPQPFNRNTTTYRSFTPGAYRPPIQSSANSNLSNSRNPDWGSQKFGNSRHDSSVGWASSSSSSSSFAPSVPRPLQPWNQKKFIPTLPPTRSSYNTGAPSIRPDGPVEGMRRFNIILSKCNGVATLRVFCRLYAQEFNVAFVAEELRRHFNTVNLAEVINKYGNEKILISPTPDGSVMFTDSEVLEAHTRAAKDLEEKKKNSVVIEPEKKHCSIPSLKVMYDELTEMLVDSFPEGIPLPEITSRYEERARVEVDPLKVFALPWNELIERKFNSRIRIYNGKAVLTPTFIKANNLQARSTGERKKQELVTLSDLGLTFMEDSSQEDDEDEEDSNSETTSISSVQVRNAKVGY</sequence>
<gene>
    <name evidence="3" type="ORF">PMAYCL1PPCAC_12489</name>
</gene>
<name>A0AAN4ZLY5_9BILA</name>
<feature type="compositionally biased region" description="Acidic residues" evidence="1">
    <location>
        <begin position="449"/>
        <end position="461"/>
    </location>
</feature>
<dbReference type="EMBL" id="BTRK01000003">
    <property type="protein sequence ID" value="GMR42294.1"/>
    <property type="molecule type" value="Genomic_DNA"/>
</dbReference>
<feature type="region of interest" description="Disordered" evidence="1">
    <location>
        <begin position="446"/>
        <end position="479"/>
    </location>
</feature>